<sequence length="602" mass="67389">MATVGFLEDENLEAIITRIEHKSRKIESLLKQSKPVEALKTALEGSLLKTKDERCKSANWIVVHRAIMAIKDVDAMFSSLDPEYYDILMKYLYRGLATGDRPTCDQCLKIHEKLTEKAGLGCILRSLADTINTVTCATATVRVPWWRRSACSPTTSTARAASPSSTPTTSPPTPLSAFAAQVPLPRDAAVADLRCALTRFLPYHPVNEFEFFFESIGLPASSCAAASSSRGIFLSDDAPLLAAVSTLIHFGFPWTKLGLLYGEKSSIFSSVPSCLVARLRALAARGFHQVCVVGICLAFPTALTVDAEPGGEIDRLLQDLRTVFVDFSLAERVPEDNVDVFLQICRRIRVFYDLGSSRGTMGELMGMNRRIFLELDEEAIAQKLKFFIKLGMEEEKVGPFILGCPDIFDFNLENPIIAMPEYLKHVGLDKNEVILLTQRIGERISTRFGEGKMWEEGADCGQNKATVRCLLLLYSKSDRLQERFDCLLEMGLDYSTLCKMISTAPKLLNQNKEMLYEKVNFLCNDVGCSLDCLDSYPDLLCLDLENRIKPRYKMLNWLKEHGLLKKLFSPVTDLARSEKSFMINLYSVHPAAPKQWLECFSI</sequence>
<dbReference type="OrthoDB" id="899381at2759"/>
<comment type="similarity">
    <text evidence="4">Belongs to the mTERF family.</text>
</comment>
<dbReference type="SMART" id="SM00733">
    <property type="entry name" value="Mterf"/>
    <property type="match status" value="5"/>
</dbReference>
<dbReference type="SUPFAM" id="SSF69103">
    <property type="entry name" value="Arp2/3 complex 16 kDa subunit ARPC5"/>
    <property type="match status" value="1"/>
</dbReference>
<dbReference type="AlphaFoldDB" id="A0A9E7GUL7"/>
<keyword evidence="9" id="KW-0966">Cell projection</keyword>
<evidence type="ECO:0000313" key="14">
    <source>
        <dbReference type="EMBL" id="URE22199.1"/>
    </source>
</evidence>
<dbReference type="InterPro" id="IPR038538">
    <property type="entry name" value="MTERF_sf"/>
</dbReference>
<dbReference type="Gene3D" id="1.25.40.190">
    <property type="entry name" value="Actin-related protein 2/3 complex subunit 5"/>
    <property type="match status" value="1"/>
</dbReference>
<keyword evidence="5" id="KW-0804">Transcription</keyword>
<comment type="similarity">
    <text evidence="3 12">Belongs to the ARPC5 family.</text>
</comment>
<evidence type="ECO:0000256" key="12">
    <source>
        <dbReference type="RuleBase" id="RU004301"/>
    </source>
</evidence>
<reference evidence="14" key="1">
    <citation type="submission" date="2022-05" db="EMBL/GenBank/DDBJ databases">
        <title>The Musa troglodytarum L. genome provides insights into the mechanism of non-climacteric behaviour and enrichment of carotenoids.</title>
        <authorList>
            <person name="Wang J."/>
        </authorList>
    </citation>
    <scope>NUCLEOTIDE SEQUENCE</scope>
    <source>
        <tissue evidence="14">Leaf</tissue>
    </source>
</reference>
<evidence type="ECO:0000256" key="3">
    <source>
        <dbReference type="ARBA" id="ARBA00006084"/>
    </source>
</evidence>
<keyword evidence="8 12" id="KW-0206">Cytoskeleton</keyword>
<evidence type="ECO:0000256" key="13">
    <source>
        <dbReference type="SAM" id="MobiDB-lite"/>
    </source>
</evidence>
<dbReference type="GO" id="GO:0006353">
    <property type="term" value="P:DNA-templated transcription termination"/>
    <property type="evidence" value="ECO:0007669"/>
    <property type="project" value="UniProtKB-KW"/>
</dbReference>
<feature type="region of interest" description="Disordered" evidence="13">
    <location>
        <begin position="155"/>
        <end position="174"/>
    </location>
</feature>
<comment type="function">
    <text evidence="12">Functions as component of the Arp2/3 complex which is involved in regulation of actin polymerization and together with an activating nucleation-promoting factor (NPF) mediates the formation of branched actin networks. Arp2/3 complex plays a critical role in the control of cell morphogenesis via the modulation of cell polarity development.</text>
</comment>
<dbReference type="GO" id="GO:0005885">
    <property type="term" value="C:Arp2/3 protein complex"/>
    <property type="evidence" value="ECO:0007669"/>
    <property type="project" value="InterPro"/>
</dbReference>
<dbReference type="PANTHER" id="PTHR12644">
    <property type="entry name" value="ARP2/3 COMPLEX 16 KD SUBUNIT P16-ARC"/>
    <property type="match status" value="1"/>
</dbReference>
<comment type="function">
    <text evidence="10">Functions as a component of the Arp2/3 complex which is involved in regulation of actin polymerization and together with an activating nucleation-promoting factor (NPF) mediates the formation of branched actin networks. Arp2/3 complex plays a critical role in the control of cell morphogenesis via the modulation of cell polarity development.</text>
</comment>
<evidence type="ECO:0000256" key="4">
    <source>
        <dbReference type="ARBA" id="ARBA00007692"/>
    </source>
</evidence>
<proteinExistence type="inferred from homology"/>
<evidence type="ECO:0000256" key="2">
    <source>
        <dbReference type="ARBA" id="ARBA00004316"/>
    </source>
</evidence>
<name>A0A9E7GUL7_9LILI</name>
<feature type="compositionally biased region" description="Low complexity" evidence="13">
    <location>
        <begin position="155"/>
        <end position="168"/>
    </location>
</feature>
<evidence type="ECO:0000256" key="10">
    <source>
        <dbReference type="ARBA" id="ARBA00059196"/>
    </source>
</evidence>
<dbReference type="InterPro" id="IPR036743">
    <property type="entry name" value="ARPC5_sf"/>
</dbReference>
<dbReference type="GO" id="GO:0030833">
    <property type="term" value="P:regulation of actin filament polymerization"/>
    <property type="evidence" value="ECO:0007669"/>
    <property type="project" value="InterPro"/>
</dbReference>
<evidence type="ECO:0000256" key="9">
    <source>
        <dbReference type="ARBA" id="ARBA00023273"/>
    </source>
</evidence>
<evidence type="ECO:0000256" key="1">
    <source>
        <dbReference type="ARBA" id="ARBA00004245"/>
    </source>
</evidence>
<keyword evidence="7" id="KW-0809">Transit peptide</keyword>
<dbReference type="FunFam" id="1.25.40.190:FF:000002">
    <property type="entry name" value="Actin-related protein 2/3 complex subunit 5"/>
    <property type="match status" value="1"/>
</dbReference>
<evidence type="ECO:0000313" key="15">
    <source>
        <dbReference type="Proteomes" id="UP001055439"/>
    </source>
</evidence>
<evidence type="ECO:0000256" key="5">
    <source>
        <dbReference type="ARBA" id="ARBA00022472"/>
    </source>
</evidence>
<gene>
    <name evidence="14" type="ORF">MUK42_17835</name>
</gene>
<protein>
    <recommendedName>
        <fullName evidence="12">Actin-related protein 2/3 complex subunit 5</fullName>
    </recommendedName>
</protein>
<dbReference type="GO" id="GO:0042995">
    <property type="term" value="C:cell projection"/>
    <property type="evidence" value="ECO:0007669"/>
    <property type="project" value="UniProtKB-SubCell"/>
</dbReference>
<organism evidence="14 15">
    <name type="scientific">Musa troglodytarum</name>
    <name type="common">fe'i banana</name>
    <dbReference type="NCBI Taxonomy" id="320322"/>
    <lineage>
        <taxon>Eukaryota</taxon>
        <taxon>Viridiplantae</taxon>
        <taxon>Streptophyta</taxon>
        <taxon>Embryophyta</taxon>
        <taxon>Tracheophyta</taxon>
        <taxon>Spermatophyta</taxon>
        <taxon>Magnoliopsida</taxon>
        <taxon>Liliopsida</taxon>
        <taxon>Zingiberales</taxon>
        <taxon>Musaceae</taxon>
        <taxon>Musa</taxon>
    </lineage>
</organism>
<keyword evidence="5" id="KW-0805">Transcription regulation</keyword>
<comment type="subcellular location">
    <subcellularLocation>
        <location evidence="2">Cell projection</location>
    </subcellularLocation>
    <subcellularLocation>
        <location evidence="1">Cytoplasm</location>
        <location evidence="1">Cytoskeleton</location>
    </subcellularLocation>
</comment>
<dbReference type="EMBL" id="CP097510">
    <property type="protein sequence ID" value="URE22199.1"/>
    <property type="molecule type" value="Genomic_DNA"/>
</dbReference>
<dbReference type="Proteomes" id="UP001055439">
    <property type="component" value="Chromosome 8"/>
</dbReference>
<dbReference type="InterPro" id="IPR006789">
    <property type="entry name" value="ARPC5"/>
</dbReference>
<keyword evidence="6" id="KW-0963">Cytoplasm</keyword>
<accession>A0A9E7GUL7</accession>
<evidence type="ECO:0000256" key="11">
    <source>
        <dbReference type="ARBA" id="ARBA00065908"/>
    </source>
</evidence>
<evidence type="ECO:0000256" key="6">
    <source>
        <dbReference type="ARBA" id="ARBA00022490"/>
    </source>
</evidence>
<comment type="subunit">
    <text evidence="11">Component of the Arp2/3 complex composed of ARP2, ARP3, ARPC1/p41-ARC, ARPC2/p34-ARC, ARPC3/p21-ARC, ARPC4/p20-ARC and ARPC5/p16-ARC.</text>
</comment>
<dbReference type="Pfam" id="PF02536">
    <property type="entry name" value="mTERF"/>
    <property type="match status" value="2"/>
</dbReference>
<keyword evidence="15" id="KW-1185">Reference proteome</keyword>
<dbReference type="GO" id="GO:0003676">
    <property type="term" value="F:nucleic acid binding"/>
    <property type="evidence" value="ECO:0007669"/>
    <property type="project" value="InterPro"/>
</dbReference>
<dbReference type="GO" id="GO:0034314">
    <property type="term" value="P:Arp2/3 complex-mediated actin nucleation"/>
    <property type="evidence" value="ECO:0007669"/>
    <property type="project" value="InterPro"/>
</dbReference>
<keyword evidence="5" id="KW-0806">Transcription termination</keyword>
<dbReference type="InterPro" id="IPR003690">
    <property type="entry name" value="MTERF"/>
</dbReference>
<evidence type="ECO:0000256" key="8">
    <source>
        <dbReference type="ARBA" id="ARBA00023212"/>
    </source>
</evidence>
<dbReference type="Pfam" id="PF04699">
    <property type="entry name" value="P16-Arc"/>
    <property type="match status" value="1"/>
</dbReference>
<evidence type="ECO:0000256" key="7">
    <source>
        <dbReference type="ARBA" id="ARBA00022946"/>
    </source>
</evidence>
<dbReference type="Gene3D" id="1.25.70.10">
    <property type="entry name" value="Transcription termination factor 3, mitochondrial"/>
    <property type="match status" value="1"/>
</dbReference>